<feature type="compositionally biased region" description="Low complexity" evidence="4">
    <location>
        <begin position="123"/>
        <end position="135"/>
    </location>
</feature>
<accession>A0ABQ7H599</accession>
<evidence type="ECO:0000256" key="3">
    <source>
        <dbReference type="ARBA" id="ARBA00023006"/>
    </source>
</evidence>
<evidence type="ECO:0000256" key="4">
    <source>
        <dbReference type="SAM" id="MobiDB-lite"/>
    </source>
</evidence>
<dbReference type="InterPro" id="IPR012445">
    <property type="entry name" value="ATG101"/>
</dbReference>
<feature type="region of interest" description="Disordered" evidence="4">
    <location>
        <begin position="114"/>
        <end position="181"/>
    </location>
</feature>
<evidence type="ECO:0000256" key="2">
    <source>
        <dbReference type="ARBA" id="ARBA00018874"/>
    </source>
</evidence>
<evidence type="ECO:0000313" key="5">
    <source>
        <dbReference type="EMBL" id="KAF5842030.1"/>
    </source>
</evidence>
<keyword evidence="3" id="KW-0072">Autophagy</keyword>
<proteinExistence type="inferred from homology"/>
<evidence type="ECO:0000313" key="6">
    <source>
        <dbReference type="Proteomes" id="UP000815325"/>
    </source>
</evidence>
<feature type="compositionally biased region" description="Low complexity" evidence="4">
    <location>
        <begin position="162"/>
        <end position="181"/>
    </location>
</feature>
<feature type="compositionally biased region" description="Polar residues" evidence="4">
    <location>
        <begin position="151"/>
        <end position="161"/>
    </location>
</feature>
<comment type="similarity">
    <text evidence="1">Belongs to the ATG101 family.</text>
</comment>
<dbReference type="Pfam" id="PF07855">
    <property type="entry name" value="ATG101"/>
    <property type="match status" value="1"/>
</dbReference>
<protein>
    <recommendedName>
        <fullName evidence="2">Autophagy-related protein 101</fullName>
    </recommendedName>
</protein>
<evidence type="ECO:0000256" key="1">
    <source>
        <dbReference type="ARBA" id="ARBA00007130"/>
    </source>
</evidence>
<organism evidence="5 6">
    <name type="scientific">Dunaliella salina</name>
    <name type="common">Green alga</name>
    <name type="synonym">Protococcus salinus</name>
    <dbReference type="NCBI Taxonomy" id="3046"/>
    <lineage>
        <taxon>Eukaryota</taxon>
        <taxon>Viridiplantae</taxon>
        <taxon>Chlorophyta</taxon>
        <taxon>core chlorophytes</taxon>
        <taxon>Chlorophyceae</taxon>
        <taxon>CS clade</taxon>
        <taxon>Chlamydomonadales</taxon>
        <taxon>Dunaliellaceae</taxon>
        <taxon>Dunaliella</taxon>
    </lineage>
</organism>
<dbReference type="EMBL" id="MU069470">
    <property type="protein sequence ID" value="KAF5842030.1"/>
    <property type="molecule type" value="Genomic_DNA"/>
</dbReference>
<keyword evidence="6" id="KW-1185">Reference proteome</keyword>
<sequence length="251" mass="27556">MSNCEIFELPSVEVQSYQVREVLRCLLNSIIFGRALGYVRPKDVDSELLDTTYQRIGEFSSAIEKHPPSEMVQVRLSFYERRPRQAWLAAKFLDERRDWEQWCINLLVSEPQSQTHQRANDFASTHAHPRSSSSPHPTPLAAQTHAGPLPGNTTSSSHQGETSGSASSPTASPSSLAAASPASRLSATLEAARTTITRCVSDRRDHIPPVVSASTITFPFEITSSTGGRSPFSLSSVKQMLLHTSPPPMLQ</sequence>
<dbReference type="PANTHER" id="PTHR13292:SF0">
    <property type="entry name" value="AUTOPHAGY-RELATED PROTEIN 101"/>
    <property type="match status" value="1"/>
</dbReference>
<name>A0ABQ7H599_DUNSA</name>
<gene>
    <name evidence="5" type="ORF">DUNSADRAFT_9598</name>
</gene>
<dbReference type="PANTHER" id="PTHR13292">
    <property type="entry name" value="AUTOPHAGY-RELATED PROTEIN 101"/>
    <property type="match status" value="1"/>
</dbReference>
<comment type="caution">
    <text evidence="5">The sequence shown here is derived from an EMBL/GenBank/DDBJ whole genome shotgun (WGS) entry which is preliminary data.</text>
</comment>
<reference evidence="5" key="1">
    <citation type="submission" date="2017-08" db="EMBL/GenBank/DDBJ databases">
        <authorList>
            <person name="Polle J.E."/>
            <person name="Barry K."/>
            <person name="Cushman J."/>
            <person name="Schmutz J."/>
            <person name="Tran D."/>
            <person name="Hathwaick L.T."/>
            <person name="Yim W.C."/>
            <person name="Jenkins J."/>
            <person name="Mckie-Krisberg Z.M."/>
            <person name="Prochnik S."/>
            <person name="Lindquist E."/>
            <person name="Dockter R.B."/>
            <person name="Adam C."/>
            <person name="Molina H."/>
            <person name="Bunkerborg J."/>
            <person name="Jin E."/>
            <person name="Buchheim M."/>
            <person name="Magnuson J."/>
        </authorList>
    </citation>
    <scope>NUCLEOTIDE SEQUENCE</scope>
    <source>
        <strain evidence="5">CCAP 19/18</strain>
    </source>
</reference>
<dbReference type="Proteomes" id="UP000815325">
    <property type="component" value="Unassembled WGS sequence"/>
</dbReference>